<comment type="caution">
    <text evidence="1">The sequence shown here is derived from an EMBL/GenBank/DDBJ whole genome shotgun (WGS) entry which is preliminary data.</text>
</comment>
<protein>
    <submittedName>
        <fullName evidence="1">Uncharacterized protein</fullName>
    </submittedName>
</protein>
<sequence>MMVATGNPPRLVKRRRGEAKDKESQEAAEKCCDERHKETGKRISILEDRMNRVESQLKDQDHLRAENSRLETEISHFKAKVSDLTLEISLLMEENKQFRAYLEVLDDLACTRPSQRLIEGKHQYYSSGLLFTK</sequence>
<accession>A0ACC3YCB9</accession>
<gene>
    <name evidence="1" type="ORF">CTRU02_215621</name>
</gene>
<name>A0ACC3YCB9_COLTU</name>
<dbReference type="Proteomes" id="UP000805649">
    <property type="component" value="Unassembled WGS sequence"/>
</dbReference>
<proteinExistence type="predicted"/>
<keyword evidence="2" id="KW-1185">Reference proteome</keyword>
<organism evidence="1 2">
    <name type="scientific">Colletotrichum truncatum</name>
    <name type="common">Anthracnose fungus</name>
    <name type="synonym">Colletotrichum capsici</name>
    <dbReference type="NCBI Taxonomy" id="5467"/>
    <lineage>
        <taxon>Eukaryota</taxon>
        <taxon>Fungi</taxon>
        <taxon>Dikarya</taxon>
        <taxon>Ascomycota</taxon>
        <taxon>Pezizomycotina</taxon>
        <taxon>Sordariomycetes</taxon>
        <taxon>Hypocreomycetidae</taxon>
        <taxon>Glomerellales</taxon>
        <taxon>Glomerellaceae</taxon>
        <taxon>Colletotrichum</taxon>
        <taxon>Colletotrichum truncatum species complex</taxon>
    </lineage>
</organism>
<evidence type="ECO:0000313" key="2">
    <source>
        <dbReference type="Proteomes" id="UP000805649"/>
    </source>
</evidence>
<evidence type="ECO:0000313" key="1">
    <source>
        <dbReference type="EMBL" id="KAL0929455.1"/>
    </source>
</evidence>
<dbReference type="EMBL" id="VUJX02000017">
    <property type="protein sequence ID" value="KAL0929455.1"/>
    <property type="molecule type" value="Genomic_DNA"/>
</dbReference>
<reference evidence="1 2" key="1">
    <citation type="journal article" date="2020" name="Phytopathology">
        <title>Genome Sequence Resources of Colletotrichum truncatum, C. plurivorum, C. musicola, and C. sojae: Four Species Pathogenic to Soybean (Glycine max).</title>
        <authorList>
            <person name="Rogerio F."/>
            <person name="Boufleur T.R."/>
            <person name="Ciampi-Guillardi M."/>
            <person name="Sukno S.A."/>
            <person name="Thon M.R."/>
            <person name="Massola Junior N.S."/>
            <person name="Baroncelli R."/>
        </authorList>
    </citation>
    <scope>NUCLEOTIDE SEQUENCE [LARGE SCALE GENOMIC DNA]</scope>
    <source>
        <strain evidence="1 2">CMES1059</strain>
    </source>
</reference>